<sequence length="119" mass="12257">MTVTLRKTARIGVLATLFAGLALGGTAATAAAQPVVNTRPDGEVGISASPGQWWKCALYHGLPPQVTGLPPVVNYPSGPAGEPYTTPDATARFASGTVVLVDCISTAAPTLWLQLIRTE</sequence>
<feature type="chain" id="PRO_5047093001" description="Ig-like domain-containing protein" evidence="1">
    <location>
        <begin position="31"/>
        <end position="119"/>
    </location>
</feature>
<evidence type="ECO:0000313" key="2">
    <source>
        <dbReference type="EMBL" id="MBL1079930.1"/>
    </source>
</evidence>
<name>A0ABS1MIQ5_9NOCA</name>
<evidence type="ECO:0000313" key="3">
    <source>
        <dbReference type="Proteomes" id="UP000602198"/>
    </source>
</evidence>
<dbReference type="RefSeq" id="WP_201957867.1">
    <property type="nucleotide sequence ID" value="NZ_JAERRJ010000021.1"/>
</dbReference>
<gene>
    <name evidence="2" type="ORF">JK358_36595</name>
</gene>
<proteinExistence type="predicted"/>
<dbReference type="EMBL" id="JAERRJ010000021">
    <property type="protein sequence ID" value="MBL1079930.1"/>
    <property type="molecule type" value="Genomic_DNA"/>
</dbReference>
<comment type="caution">
    <text evidence="2">The sequence shown here is derived from an EMBL/GenBank/DDBJ whole genome shotgun (WGS) entry which is preliminary data.</text>
</comment>
<keyword evidence="1" id="KW-0732">Signal</keyword>
<dbReference type="Proteomes" id="UP000602198">
    <property type="component" value="Unassembled WGS sequence"/>
</dbReference>
<reference evidence="2 3" key="1">
    <citation type="submission" date="2021-01" db="EMBL/GenBank/DDBJ databases">
        <title>WGS of actinomycetes isolated from Thailand.</title>
        <authorList>
            <person name="Thawai C."/>
        </authorList>
    </citation>
    <scope>NUCLEOTIDE SEQUENCE [LARGE SCALE GENOMIC DNA]</scope>
    <source>
        <strain evidence="2 3">LPG 2</strain>
    </source>
</reference>
<evidence type="ECO:0008006" key="4">
    <source>
        <dbReference type="Google" id="ProtNLM"/>
    </source>
</evidence>
<protein>
    <recommendedName>
        <fullName evidence="4">Ig-like domain-containing protein</fullName>
    </recommendedName>
</protein>
<accession>A0ABS1MIQ5</accession>
<keyword evidence="3" id="KW-1185">Reference proteome</keyword>
<feature type="signal peptide" evidence="1">
    <location>
        <begin position="1"/>
        <end position="30"/>
    </location>
</feature>
<organism evidence="2 3">
    <name type="scientific">Nocardia acididurans</name>
    <dbReference type="NCBI Taxonomy" id="2802282"/>
    <lineage>
        <taxon>Bacteria</taxon>
        <taxon>Bacillati</taxon>
        <taxon>Actinomycetota</taxon>
        <taxon>Actinomycetes</taxon>
        <taxon>Mycobacteriales</taxon>
        <taxon>Nocardiaceae</taxon>
        <taxon>Nocardia</taxon>
    </lineage>
</organism>
<evidence type="ECO:0000256" key="1">
    <source>
        <dbReference type="SAM" id="SignalP"/>
    </source>
</evidence>